<evidence type="ECO:0000313" key="1">
    <source>
        <dbReference type="EMBL" id="MBJ6360883.1"/>
    </source>
</evidence>
<dbReference type="AlphaFoldDB" id="A0A934J5W0"/>
<keyword evidence="2" id="KW-1185">Reference proteome</keyword>
<dbReference type="RefSeq" id="WP_199018439.1">
    <property type="nucleotide sequence ID" value="NZ_JAELUP010000014.1"/>
</dbReference>
<evidence type="ECO:0000313" key="2">
    <source>
        <dbReference type="Proteomes" id="UP000640274"/>
    </source>
</evidence>
<sequence length="127" mass="14403">MIPTGGVLADAEFDESEQPSRTYKLDFARGRVSGMVDELDAVKQAVYKTLSIDRFFYFIYSSNYGSEVQINSAETELERWVNEALLQDDRITAIENYQVTVNEDSALMEFTVVSTMGRFSVSQEVTE</sequence>
<reference evidence="1" key="1">
    <citation type="submission" date="2020-12" db="EMBL/GenBank/DDBJ databases">
        <authorList>
            <person name="Huq M.A."/>
        </authorList>
    </citation>
    <scope>NUCLEOTIDE SEQUENCE</scope>
    <source>
        <strain evidence="1">MAHUQ-46</strain>
    </source>
</reference>
<dbReference type="Pfam" id="PF10934">
    <property type="entry name" value="Sheath_initiator"/>
    <property type="match status" value="1"/>
</dbReference>
<accession>A0A934J5W0</accession>
<name>A0A934J5W0_9BACL</name>
<gene>
    <name evidence="1" type="ORF">JFN88_06070</name>
</gene>
<dbReference type="Proteomes" id="UP000640274">
    <property type="component" value="Unassembled WGS sequence"/>
</dbReference>
<dbReference type="EMBL" id="JAELUP010000014">
    <property type="protein sequence ID" value="MBJ6360883.1"/>
    <property type="molecule type" value="Genomic_DNA"/>
</dbReference>
<protein>
    <submittedName>
        <fullName evidence="1">DUF2634 domain-containing protein</fullName>
    </submittedName>
</protein>
<dbReference type="InterPro" id="IPR020288">
    <property type="entry name" value="Sheath_initiator"/>
</dbReference>
<organism evidence="1 2">
    <name type="scientific">Paenibacillus roseus</name>
    <dbReference type="NCBI Taxonomy" id="2798579"/>
    <lineage>
        <taxon>Bacteria</taxon>
        <taxon>Bacillati</taxon>
        <taxon>Bacillota</taxon>
        <taxon>Bacilli</taxon>
        <taxon>Bacillales</taxon>
        <taxon>Paenibacillaceae</taxon>
        <taxon>Paenibacillus</taxon>
    </lineage>
</organism>
<proteinExistence type="predicted"/>
<comment type="caution">
    <text evidence="1">The sequence shown here is derived from an EMBL/GenBank/DDBJ whole genome shotgun (WGS) entry which is preliminary data.</text>
</comment>